<evidence type="ECO:0000313" key="3">
    <source>
        <dbReference type="EMBL" id="KAF1843130.1"/>
    </source>
</evidence>
<feature type="compositionally biased region" description="Polar residues" evidence="1">
    <location>
        <begin position="45"/>
        <end position="63"/>
    </location>
</feature>
<dbReference type="GeneID" id="63843993"/>
<evidence type="ECO:0000256" key="2">
    <source>
        <dbReference type="SAM" id="SignalP"/>
    </source>
</evidence>
<dbReference type="AlphaFoldDB" id="A0A9P4GDC1"/>
<gene>
    <name evidence="3" type="ORF">K460DRAFT_139913</name>
</gene>
<keyword evidence="4" id="KW-1185">Reference proteome</keyword>
<evidence type="ECO:0000256" key="1">
    <source>
        <dbReference type="SAM" id="MobiDB-lite"/>
    </source>
</evidence>
<feature type="signal peptide" evidence="2">
    <location>
        <begin position="1"/>
        <end position="20"/>
    </location>
</feature>
<dbReference type="OrthoDB" id="10594985at2759"/>
<accession>A0A9P4GDC1</accession>
<feature type="chain" id="PRO_5040327082" evidence="2">
    <location>
        <begin position="21"/>
        <end position="164"/>
    </location>
</feature>
<dbReference type="RefSeq" id="XP_040785693.1">
    <property type="nucleotide sequence ID" value="XM_040926741.1"/>
</dbReference>
<organism evidence="3 4">
    <name type="scientific">Cucurbitaria berberidis CBS 394.84</name>
    <dbReference type="NCBI Taxonomy" id="1168544"/>
    <lineage>
        <taxon>Eukaryota</taxon>
        <taxon>Fungi</taxon>
        <taxon>Dikarya</taxon>
        <taxon>Ascomycota</taxon>
        <taxon>Pezizomycotina</taxon>
        <taxon>Dothideomycetes</taxon>
        <taxon>Pleosporomycetidae</taxon>
        <taxon>Pleosporales</taxon>
        <taxon>Pleosporineae</taxon>
        <taxon>Cucurbitariaceae</taxon>
        <taxon>Cucurbitaria</taxon>
    </lineage>
</organism>
<sequence length="164" mass="17891">MQTLLGFSAFLVMSTAPARAMGQLSSELVIQMFYSTHTTRRESRMGSSPSPSQTRNGTESTEQPVVRRIAQPGDAILSGRVAIVMNQAGGQVPGLRSVGESSPPSVMRGPLFSRPGVKLVLQPRQRWPEGGLFLVLIWGRSGDHTTSPPLLSEQRRCFEHAGRY</sequence>
<dbReference type="EMBL" id="ML976617">
    <property type="protein sequence ID" value="KAF1843130.1"/>
    <property type="molecule type" value="Genomic_DNA"/>
</dbReference>
<keyword evidence="2" id="KW-0732">Signal</keyword>
<name>A0A9P4GDC1_9PLEO</name>
<evidence type="ECO:0000313" key="4">
    <source>
        <dbReference type="Proteomes" id="UP000800039"/>
    </source>
</evidence>
<reference evidence="3" key="1">
    <citation type="submission" date="2020-01" db="EMBL/GenBank/DDBJ databases">
        <authorList>
            <consortium name="DOE Joint Genome Institute"/>
            <person name="Haridas S."/>
            <person name="Albert R."/>
            <person name="Binder M."/>
            <person name="Bloem J."/>
            <person name="Labutti K."/>
            <person name="Salamov A."/>
            <person name="Andreopoulos B."/>
            <person name="Baker S.E."/>
            <person name="Barry K."/>
            <person name="Bills G."/>
            <person name="Bluhm B.H."/>
            <person name="Cannon C."/>
            <person name="Castanera R."/>
            <person name="Culley D.E."/>
            <person name="Daum C."/>
            <person name="Ezra D."/>
            <person name="Gonzalez J.B."/>
            <person name="Henrissat B."/>
            <person name="Kuo A."/>
            <person name="Liang C."/>
            <person name="Lipzen A."/>
            <person name="Lutzoni F."/>
            <person name="Magnuson J."/>
            <person name="Mondo S."/>
            <person name="Nolan M."/>
            <person name="Ohm R."/>
            <person name="Pangilinan J."/>
            <person name="Park H.-J."/>
            <person name="Ramirez L."/>
            <person name="Alfaro M."/>
            <person name="Sun H."/>
            <person name="Tritt A."/>
            <person name="Yoshinaga Y."/>
            <person name="Zwiers L.-H."/>
            <person name="Turgeon B.G."/>
            <person name="Goodwin S.B."/>
            <person name="Spatafora J.W."/>
            <person name="Crous P.W."/>
            <person name="Grigoriev I.V."/>
        </authorList>
    </citation>
    <scope>NUCLEOTIDE SEQUENCE</scope>
    <source>
        <strain evidence="3">CBS 394.84</strain>
    </source>
</reference>
<dbReference type="Proteomes" id="UP000800039">
    <property type="component" value="Unassembled WGS sequence"/>
</dbReference>
<comment type="caution">
    <text evidence="3">The sequence shown here is derived from an EMBL/GenBank/DDBJ whole genome shotgun (WGS) entry which is preliminary data.</text>
</comment>
<protein>
    <submittedName>
        <fullName evidence="3">Uncharacterized protein</fullName>
    </submittedName>
</protein>
<feature type="region of interest" description="Disordered" evidence="1">
    <location>
        <begin position="39"/>
        <end position="64"/>
    </location>
</feature>
<proteinExistence type="predicted"/>